<feature type="transmembrane region" description="Helical" evidence="1">
    <location>
        <begin position="182"/>
        <end position="204"/>
    </location>
</feature>
<protein>
    <recommendedName>
        <fullName evidence="4">Integral membrane protein</fullName>
    </recommendedName>
</protein>
<organism evidence="2 3">
    <name type="scientific">Halalkalibacter alkaliphilus</name>
    <dbReference type="NCBI Taxonomy" id="2917993"/>
    <lineage>
        <taxon>Bacteria</taxon>
        <taxon>Bacillati</taxon>
        <taxon>Bacillota</taxon>
        <taxon>Bacilli</taxon>
        <taxon>Bacillales</taxon>
        <taxon>Bacillaceae</taxon>
        <taxon>Halalkalibacter</taxon>
    </lineage>
</organism>
<keyword evidence="1" id="KW-1133">Transmembrane helix</keyword>
<evidence type="ECO:0000313" key="3">
    <source>
        <dbReference type="Proteomes" id="UP001139150"/>
    </source>
</evidence>
<keyword evidence="1" id="KW-0812">Transmembrane</keyword>
<dbReference type="AlphaFoldDB" id="A0A9X2CU04"/>
<proteinExistence type="predicted"/>
<accession>A0A9X2CU04</accession>
<dbReference type="EMBL" id="JAKRYL010000014">
    <property type="protein sequence ID" value="MCL7748286.1"/>
    <property type="molecule type" value="Genomic_DNA"/>
</dbReference>
<evidence type="ECO:0000313" key="2">
    <source>
        <dbReference type="EMBL" id="MCL7748286.1"/>
    </source>
</evidence>
<dbReference type="Proteomes" id="UP001139150">
    <property type="component" value="Unassembled WGS sequence"/>
</dbReference>
<feature type="transmembrane region" description="Helical" evidence="1">
    <location>
        <begin position="69"/>
        <end position="90"/>
    </location>
</feature>
<feature type="transmembrane region" description="Helical" evidence="1">
    <location>
        <begin position="42"/>
        <end position="63"/>
    </location>
</feature>
<keyword evidence="1" id="KW-0472">Membrane</keyword>
<dbReference type="RefSeq" id="WP_250097174.1">
    <property type="nucleotide sequence ID" value="NZ_JAKRYL010000014.1"/>
</dbReference>
<name>A0A9X2CU04_9BACI</name>
<keyword evidence="3" id="KW-1185">Reference proteome</keyword>
<reference evidence="2" key="1">
    <citation type="submission" date="2022-02" db="EMBL/GenBank/DDBJ databases">
        <title>Halalkalibacter sp. nov. isolated from Lonar Lake, India.</title>
        <authorList>
            <person name="Joshi A."/>
            <person name="Thite S."/>
            <person name="Lodha T."/>
        </authorList>
    </citation>
    <scope>NUCLEOTIDE SEQUENCE</scope>
    <source>
        <strain evidence="2">MEB205</strain>
    </source>
</reference>
<evidence type="ECO:0008006" key="4">
    <source>
        <dbReference type="Google" id="ProtNLM"/>
    </source>
</evidence>
<comment type="caution">
    <text evidence="2">The sequence shown here is derived from an EMBL/GenBank/DDBJ whole genome shotgun (WGS) entry which is preliminary data.</text>
</comment>
<sequence>MSYIHENGWLLFVVSEGITWVLVFLFLLSRYWLRFDRLSQMWLVFIVGINIFQILLGGIDFYFTGEISFFQIVIVLFITYACTLGSSDFARLDQFIKRKFDRGRNTDQRTSEGHADKKHITYRFSLFFYHTLGFCLIHIIWYMSDRSYFNHFQEYVYFITNGWFDVVDYDLLTSPAYFLLSYIWSMIYVFEAVVILAYVIVTILRKGQKTVS</sequence>
<feature type="transmembrane region" description="Helical" evidence="1">
    <location>
        <begin position="12"/>
        <end position="33"/>
    </location>
</feature>
<evidence type="ECO:0000256" key="1">
    <source>
        <dbReference type="SAM" id="Phobius"/>
    </source>
</evidence>
<gene>
    <name evidence="2" type="ORF">MF646_14240</name>
</gene>
<feature type="transmembrane region" description="Helical" evidence="1">
    <location>
        <begin position="126"/>
        <end position="144"/>
    </location>
</feature>